<gene>
    <name evidence="7" type="ORF">EI42_03607</name>
</gene>
<accession>A0A326UHV8</accession>
<dbReference type="Gene3D" id="3.30.9.10">
    <property type="entry name" value="D-Amino Acid Oxidase, subunit A, domain 2"/>
    <property type="match status" value="1"/>
</dbReference>
<dbReference type="GO" id="GO:0009228">
    <property type="term" value="P:thiamine biosynthetic process"/>
    <property type="evidence" value="ECO:0007669"/>
    <property type="project" value="UniProtKB-KW"/>
</dbReference>
<keyword evidence="2" id="KW-0784">Thiamine biosynthesis</keyword>
<protein>
    <recommendedName>
        <fullName evidence="5">glycine oxidase</fullName>
        <ecNumber evidence="5">1.4.3.19</ecNumber>
    </recommendedName>
</protein>
<comment type="pathway">
    <text evidence="1">Cofactor biosynthesis; thiamine diphosphate biosynthesis.</text>
</comment>
<evidence type="ECO:0000256" key="1">
    <source>
        <dbReference type="ARBA" id="ARBA00004948"/>
    </source>
</evidence>
<comment type="catalytic activity">
    <reaction evidence="4">
        <text>glycine + O2 + H2O = glyoxylate + H2O2 + NH4(+)</text>
        <dbReference type="Rhea" id="RHEA:11532"/>
        <dbReference type="ChEBI" id="CHEBI:15377"/>
        <dbReference type="ChEBI" id="CHEBI:15379"/>
        <dbReference type="ChEBI" id="CHEBI:16240"/>
        <dbReference type="ChEBI" id="CHEBI:28938"/>
        <dbReference type="ChEBI" id="CHEBI:36655"/>
        <dbReference type="ChEBI" id="CHEBI:57305"/>
        <dbReference type="EC" id="1.4.3.19"/>
    </reaction>
</comment>
<dbReference type="OrthoDB" id="9794226at2"/>
<evidence type="ECO:0000256" key="3">
    <source>
        <dbReference type="ARBA" id="ARBA00023002"/>
    </source>
</evidence>
<dbReference type="GO" id="GO:0005737">
    <property type="term" value="C:cytoplasm"/>
    <property type="evidence" value="ECO:0007669"/>
    <property type="project" value="TreeGrafter"/>
</dbReference>
<dbReference type="GO" id="GO:0043799">
    <property type="term" value="F:glycine oxidase activity"/>
    <property type="evidence" value="ECO:0007669"/>
    <property type="project" value="UniProtKB-EC"/>
</dbReference>
<dbReference type="InterPro" id="IPR036188">
    <property type="entry name" value="FAD/NAD-bd_sf"/>
</dbReference>
<evidence type="ECO:0000256" key="5">
    <source>
        <dbReference type="ARBA" id="ARBA00050018"/>
    </source>
</evidence>
<dbReference type="NCBIfam" id="TIGR02352">
    <property type="entry name" value="thiamin_ThiO"/>
    <property type="match status" value="1"/>
</dbReference>
<keyword evidence="3" id="KW-0560">Oxidoreductase</keyword>
<dbReference type="SUPFAM" id="SSF51905">
    <property type="entry name" value="FAD/NAD(P)-binding domain"/>
    <property type="match status" value="1"/>
</dbReference>
<dbReference type="SUPFAM" id="SSF54373">
    <property type="entry name" value="FAD-linked reductases, C-terminal domain"/>
    <property type="match status" value="1"/>
</dbReference>
<evidence type="ECO:0000259" key="6">
    <source>
        <dbReference type="Pfam" id="PF01266"/>
    </source>
</evidence>
<dbReference type="EC" id="1.4.3.19" evidence="5"/>
<dbReference type="Proteomes" id="UP000248806">
    <property type="component" value="Unassembled WGS sequence"/>
</dbReference>
<reference evidence="7 8" key="1">
    <citation type="submission" date="2018-06" db="EMBL/GenBank/DDBJ databases">
        <title>Genomic Encyclopedia of Archaeal and Bacterial Type Strains, Phase II (KMG-II): from individual species to whole genera.</title>
        <authorList>
            <person name="Goeker M."/>
        </authorList>
    </citation>
    <scope>NUCLEOTIDE SEQUENCE [LARGE SCALE GENOMIC DNA]</scope>
    <source>
        <strain evidence="7 8">ATCC BAA-1881</strain>
    </source>
</reference>
<dbReference type="PANTHER" id="PTHR13847">
    <property type="entry name" value="SARCOSINE DEHYDROGENASE-RELATED"/>
    <property type="match status" value="1"/>
</dbReference>
<dbReference type="InterPro" id="IPR006076">
    <property type="entry name" value="FAD-dep_OxRdtase"/>
</dbReference>
<dbReference type="InterPro" id="IPR012727">
    <property type="entry name" value="Gly_oxidase_ThiO"/>
</dbReference>
<evidence type="ECO:0000313" key="7">
    <source>
        <dbReference type="EMBL" id="PZW27520.1"/>
    </source>
</evidence>
<dbReference type="AlphaFoldDB" id="A0A326UHV8"/>
<evidence type="ECO:0000256" key="4">
    <source>
        <dbReference type="ARBA" id="ARBA00049872"/>
    </source>
</evidence>
<dbReference type="GO" id="GO:0009229">
    <property type="term" value="P:thiamine diphosphate biosynthetic process"/>
    <property type="evidence" value="ECO:0007669"/>
    <property type="project" value="UniProtKB-UniPathway"/>
</dbReference>
<dbReference type="UniPathway" id="UPA00060"/>
<feature type="domain" description="FAD dependent oxidoreductase" evidence="6">
    <location>
        <begin position="9"/>
        <end position="355"/>
    </location>
</feature>
<dbReference type="Gene3D" id="3.50.50.60">
    <property type="entry name" value="FAD/NAD(P)-binding domain"/>
    <property type="match status" value="1"/>
</dbReference>
<dbReference type="GO" id="GO:0050660">
    <property type="term" value="F:flavin adenine dinucleotide binding"/>
    <property type="evidence" value="ECO:0007669"/>
    <property type="project" value="InterPro"/>
</dbReference>
<evidence type="ECO:0000313" key="8">
    <source>
        <dbReference type="Proteomes" id="UP000248806"/>
    </source>
</evidence>
<organism evidence="7 8">
    <name type="scientific">Thermosporothrix hazakensis</name>
    <dbReference type="NCBI Taxonomy" id="644383"/>
    <lineage>
        <taxon>Bacteria</taxon>
        <taxon>Bacillati</taxon>
        <taxon>Chloroflexota</taxon>
        <taxon>Ktedonobacteria</taxon>
        <taxon>Ktedonobacterales</taxon>
        <taxon>Thermosporotrichaceae</taxon>
        <taxon>Thermosporothrix</taxon>
    </lineage>
</organism>
<name>A0A326UHV8_THEHA</name>
<dbReference type="PANTHER" id="PTHR13847:SF289">
    <property type="entry name" value="GLYCINE OXIDASE"/>
    <property type="match status" value="1"/>
</dbReference>
<comment type="caution">
    <text evidence="7">The sequence shown here is derived from an EMBL/GenBank/DDBJ whole genome shotgun (WGS) entry which is preliminary data.</text>
</comment>
<dbReference type="EMBL" id="QKUF01000012">
    <property type="protein sequence ID" value="PZW27520.1"/>
    <property type="molecule type" value="Genomic_DNA"/>
</dbReference>
<evidence type="ECO:0000256" key="2">
    <source>
        <dbReference type="ARBA" id="ARBA00022977"/>
    </source>
</evidence>
<sequence length="377" mass="40391">MTTHHHTTDVAIIGGGVSGCAIAYQLRQAGVSVTVIEREDIASESSGAAAGLLSPLGALLKPCPLTDLLLESWRLHPQIFPIIEQLSGVQTEYYRLGSLRTISAGDDPEILRQKLRYWEQLGFAVTWQSGDEARQREPLLGSVVAAAVYAEDEGSIRSPQVTRAYAGAARKLGATFFDHTEVTGIERSGSRVTAVHTSQGTTISCGHLVVAGGAWSDRCGEWLDLAIPVHPLRGQILSLHQPDVPLQHIVFGEGVYLIPKRDDTIYVGATVEPGSYEKRPSAEGVAWLLNSAIRLAPELAKAYIANIWVGLRPGTPDGNPILGTAPGWENVTLATGHNGVGFELSAITGKLIAELITSGQTPELLLPFALTRFQQTV</sequence>
<proteinExistence type="predicted"/>
<dbReference type="RefSeq" id="WP_111323963.1">
    <property type="nucleotide sequence ID" value="NZ_BIFX01000001.1"/>
</dbReference>
<keyword evidence="8" id="KW-1185">Reference proteome</keyword>
<dbReference type="Pfam" id="PF01266">
    <property type="entry name" value="DAO"/>
    <property type="match status" value="1"/>
</dbReference>